<dbReference type="InterPro" id="IPR008996">
    <property type="entry name" value="IL1/FGF"/>
</dbReference>
<reference evidence="4" key="1">
    <citation type="journal article" date="2022" name="bioRxiv">
        <title>Sequencing and chromosome-scale assembly of the giantPleurodeles waltlgenome.</title>
        <authorList>
            <person name="Brown T."/>
            <person name="Elewa A."/>
            <person name="Iarovenko S."/>
            <person name="Subramanian E."/>
            <person name="Araus A.J."/>
            <person name="Petzold A."/>
            <person name="Susuki M."/>
            <person name="Suzuki K.-i.T."/>
            <person name="Hayashi T."/>
            <person name="Toyoda A."/>
            <person name="Oliveira C."/>
            <person name="Osipova E."/>
            <person name="Leigh N.D."/>
            <person name="Simon A."/>
            <person name="Yun M.H."/>
        </authorList>
    </citation>
    <scope>NUCLEOTIDE SEQUENCE</scope>
    <source>
        <strain evidence="4">20211129_DDA</strain>
        <tissue evidence="4">Liver</tissue>
    </source>
</reference>
<evidence type="ECO:0000256" key="1">
    <source>
        <dbReference type="ARBA" id="ARBA00007936"/>
    </source>
</evidence>
<feature type="chain" id="PRO_5043101933" description="Fibroblast growth factor" evidence="3">
    <location>
        <begin position="33"/>
        <end position="200"/>
    </location>
</feature>
<organism evidence="4 5">
    <name type="scientific">Pleurodeles waltl</name>
    <name type="common">Iberian ribbed newt</name>
    <dbReference type="NCBI Taxonomy" id="8319"/>
    <lineage>
        <taxon>Eukaryota</taxon>
        <taxon>Metazoa</taxon>
        <taxon>Chordata</taxon>
        <taxon>Craniata</taxon>
        <taxon>Vertebrata</taxon>
        <taxon>Euteleostomi</taxon>
        <taxon>Amphibia</taxon>
        <taxon>Batrachia</taxon>
        <taxon>Caudata</taxon>
        <taxon>Salamandroidea</taxon>
        <taxon>Salamandridae</taxon>
        <taxon>Pleurodelinae</taxon>
        <taxon>Pleurodeles</taxon>
    </lineage>
</organism>
<dbReference type="GO" id="GO:0008083">
    <property type="term" value="F:growth factor activity"/>
    <property type="evidence" value="ECO:0007669"/>
    <property type="project" value="UniProtKB-KW"/>
</dbReference>
<dbReference type="Proteomes" id="UP001066276">
    <property type="component" value="Chromosome 1_2"/>
</dbReference>
<feature type="signal peptide" evidence="3">
    <location>
        <begin position="1"/>
        <end position="32"/>
    </location>
</feature>
<sequence>MWGWVLRKGASALSQLPCLALLLWVSCLSVTCHDLGRGLLSPRVANGSVPVVGRHARSYPHLEGDVRLRRLLCVTNYFLKIDADGKVGGTTKEDCPYSVLEITSVDVGIVAVRGVESKYFLAMNEKGKVYGSREFTTDCELKERMEENKYNTYASYKWRHKQRQMFVALNGKGKPKRGQKTKRKNTSAHFLPMQIDRRLY</sequence>
<dbReference type="PROSITE" id="PS51257">
    <property type="entry name" value="PROKAR_LIPOPROTEIN"/>
    <property type="match status" value="1"/>
</dbReference>
<keyword evidence="2" id="KW-0339">Growth factor</keyword>
<keyword evidence="5" id="KW-1185">Reference proteome</keyword>
<dbReference type="FunFam" id="2.80.10.50:FF:000004">
    <property type="entry name" value="Fibroblast growth factor"/>
    <property type="match status" value="1"/>
</dbReference>
<comment type="similarity">
    <text evidence="1 3">Belongs to the heparin-binding growth factors family.</text>
</comment>
<protein>
    <recommendedName>
        <fullName evidence="3">Fibroblast growth factor</fullName>
        <shortName evidence="3">FGF</shortName>
    </recommendedName>
</protein>
<dbReference type="AlphaFoldDB" id="A0AAV7WBN4"/>
<dbReference type="SMART" id="SM00442">
    <property type="entry name" value="FGF"/>
    <property type="match status" value="1"/>
</dbReference>
<dbReference type="SUPFAM" id="SSF50353">
    <property type="entry name" value="Cytokine"/>
    <property type="match status" value="1"/>
</dbReference>
<dbReference type="PRINTS" id="PR00262">
    <property type="entry name" value="IL1HBGF"/>
</dbReference>
<dbReference type="Pfam" id="PF00167">
    <property type="entry name" value="FGF"/>
    <property type="match status" value="1"/>
</dbReference>
<name>A0AAV7WBN4_PLEWA</name>
<dbReference type="Gene3D" id="2.80.10.50">
    <property type="match status" value="1"/>
</dbReference>
<evidence type="ECO:0000313" key="4">
    <source>
        <dbReference type="EMBL" id="KAJ1210147.1"/>
    </source>
</evidence>
<dbReference type="PANTHER" id="PTHR11486">
    <property type="entry name" value="FIBROBLAST GROWTH FACTOR"/>
    <property type="match status" value="1"/>
</dbReference>
<comment type="caution">
    <text evidence="4">The sequence shown here is derived from an EMBL/GenBank/DDBJ whole genome shotgun (WGS) entry which is preliminary data.</text>
</comment>
<gene>
    <name evidence="4" type="ORF">NDU88_005515</name>
</gene>
<dbReference type="EMBL" id="JANPWB010000002">
    <property type="protein sequence ID" value="KAJ1210147.1"/>
    <property type="molecule type" value="Genomic_DNA"/>
</dbReference>
<evidence type="ECO:0000256" key="3">
    <source>
        <dbReference type="RuleBase" id="RU049442"/>
    </source>
</evidence>
<evidence type="ECO:0000313" key="5">
    <source>
        <dbReference type="Proteomes" id="UP001066276"/>
    </source>
</evidence>
<dbReference type="PRINTS" id="PR00263">
    <property type="entry name" value="HBGFFGF"/>
</dbReference>
<dbReference type="InterPro" id="IPR002209">
    <property type="entry name" value="Fibroblast_GF_fam"/>
</dbReference>
<evidence type="ECO:0000256" key="2">
    <source>
        <dbReference type="ARBA" id="ARBA00023030"/>
    </source>
</evidence>
<proteinExistence type="inferred from homology"/>
<keyword evidence="3" id="KW-0732">Signal</keyword>
<accession>A0AAV7WBN4</accession>